<dbReference type="GO" id="GO:0030133">
    <property type="term" value="C:transport vesicle"/>
    <property type="evidence" value="ECO:0007669"/>
    <property type="project" value="UniProtKB-SubCell"/>
</dbReference>
<dbReference type="GO" id="GO:0005934">
    <property type="term" value="C:cellular bud tip"/>
    <property type="evidence" value="ECO:0007669"/>
    <property type="project" value="EnsemblFungi"/>
</dbReference>
<feature type="compositionally biased region" description="Low complexity" evidence="7">
    <location>
        <begin position="21"/>
        <end position="33"/>
    </location>
</feature>
<dbReference type="GeneID" id="13887184"/>
<dbReference type="InterPro" id="IPR042561">
    <property type="entry name" value="Exo84_C_1"/>
</dbReference>
<dbReference type="GO" id="GO:0000131">
    <property type="term" value="C:incipient cellular bud site"/>
    <property type="evidence" value="ECO:0007669"/>
    <property type="project" value="EnsemblFungi"/>
</dbReference>
<comment type="similarity">
    <text evidence="2">Belongs to the EXO84 family.</text>
</comment>
<evidence type="ECO:0000259" key="8">
    <source>
        <dbReference type="Pfam" id="PF16528"/>
    </source>
</evidence>
<dbReference type="Pfam" id="PF16528">
    <property type="entry name" value="Exo84_C"/>
    <property type="match status" value="1"/>
</dbReference>
<dbReference type="PANTHER" id="PTHR21426">
    <property type="entry name" value="EXOCYST COMPLEX COMPONENT 8"/>
    <property type="match status" value="1"/>
</dbReference>
<sequence length="746" mass="85406">MTGSPTKLKVASTQPKLAPTSSSSSVNANSNKKSSSDSKHKGAKLKPSKNPYSNLNMSNTSESSYAQLPKINPSEKNKAATSMHRRLSIHNQNYVPPTLDYSMPLPTMDLSLDTNKNNTEQNIENLISKNISTASFNATEETNISEILQPSTLRNILLDPKFSAKKFVRQELSSATAIEIDDFTNILSSLNDNINTEIKDNLNRSYNEILKVNNDLFIASSELNQLRDNVKELSNVMSNFDVIAEKRLLFEERKEEANGLLPPMNSKEEKRDQSSLVVLDKIWNEELLDLVKKVDGVKNIIFDNNNQRKNLNRHFILESSDWFELNVTTFRFSQMIKFFILSDLIFIVSKNNKNNRFILSQCLDVKTVIVNKDPYSNRLFFKTNESIANSNPDVSTSLLFETRDERECGRVLESIRKAKDDLCDIFEVEKQNKQKLEESFKILQTTQPTPIRDQNSITSPIKNNINRHSLDNTPIFNSELSPRKSYTKNSTFNHEQHFLQDLTLSIQSASGNHELSPLARRLKDLNDSIEEVDIQIARVNFEEAVLLLTSIESKLNEYFAANQSISKNESMFYNLILLNLNQKRESIRLKLSRSVLVNKTEISQVIHNIKTMIKLGFAEESLDIFLQNRSNLIQNLILQIGSIDNSINYVAELAIIRFQTLKQTVTNFNELYSNGDNKISSILVSWCNDQVDKHFQLIDKHLLNDEMLSPESIKTTRKQIDDLKSVGLDFVYKLDEFIKRNAHRIR</sequence>
<dbReference type="InterPro" id="IPR042560">
    <property type="entry name" value="Exo84_C_2"/>
</dbReference>
<keyword evidence="4" id="KW-0813">Transport</keyword>
<dbReference type="Gene3D" id="1.20.58.1220">
    <property type="entry name" value="Exo84p, C-terminal helical domain"/>
    <property type="match status" value="1"/>
</dbReference>
<dbReference type="Gene3D" id="1.20.58.1210">
    <property type="entry name" value="Exo84p, N-terminal helical domain"/>
    <property type="match status" value="1"/>
</dbReference>
<dbReference type="Pfam" id="PF08700">
    <property type="entry name" value="VPS51_Exo84_N"/>
    <property type="match status" value="1"/>
</dbReference>
<evidence type="ECO:0000256" key="3">
    <source>
        <dbReference type="ARBA" id="ARBA00021269"/>
    </source>
</evidence>
<dbReference type="GO" id="GO:0000145">
    <property type="term" value="C:exocyst"/>
    <property type="evidence" value="ECO:0007669"/>
    <property type="project" value="EnsemblFungi"/>
</dbReference>
<feature type="compositionally biased region" description="Polar residues" evidence="7">
    <location>
        <begin position="1"/>
        <end position="15"/>
    </location>
</feature>
<evidence type="ECO:0000256" key="1">
    <source>
        <dbReference type="ARBA" id="ARBA00004398"/>
    </source>
</evidence>
<dbReference type="GO" id="GO:0015031">
    <property type="term" value="P:protein transport"/>
    <property type="evidence" value="ECO:0007669"/>
    <property type="project" value="UniProtKB-KW"/>
</dbReference>
<organism evidence="9 10">
    <name type="scientific">Kazachstania africana (strain ATCC 22294 / BCRC 22015 / CBS 2517 / CECT 1963 / NBRC 1671 / NRRL Y-8276)</name>
    <name type="common">Yeast</name>
    <name type="synonym">Kluyveromyces africanus</name>
    <dbReference type="NCBI Taxonomy" id="1071382"/>
    <lineage>
        <taxon>Eukaryota</taxon>
        <taxon>Fungi</taxon>
        <taxon>Dikarya</taxon>
        <taxon>Ascomycota</taxon>
        <taxon>Saccharomycotina</taxon>
        <taxon>Saccharomycetes</taxon>
        <taxon>Saccharomycetales</taxon>
        <taxon>Saccharomycetaceae</taxon>
        <taxon>Kazachstania</taxon>
    </lineage>
</organism>
<evidence type="ECO:0000256" key="6">
    <source>
        <dbReference type="ARBA" id="ARBA00022927"/>
    </source>
</evidence>
<evidence type="ECO:0000256" key="5">
    <source>
        <dbReference type="ARBA" id="ARBA00022483"/>
    </source>
</evidence>
<dbReference type="eggNOG" id="KOG2215">
    <property type="taxonomic scope" value="Eukaryota"/>
</dbReference>
<keyword evidence="10" id="KW-1185">Reference proteome</keyword>
<dbReference type="STRING" id="1071382.H2AXV4"/>
<protein>
    <recommendedName>
        <fullName evidence="3">Exocyst complex component EXO84</fullName>
    </recommendedName>
</protein>
<feature type="compositionally biased region" description="Polar residues" evidence="7">
    <location>
        <begin position="50"/>
        <end position="66"/>
    </location>
</feature>
<evidence type="ECO:0000313" key="10">
    <source>
        <dbReference type="Proteomes" id="UP000005220"/>
    </source>
</evidence>
<dbReference type="FunCoup" id="H2AXV4">
    <property type="interactions" value="209"/>
</dbReference>
<dbReference type="InterPro" id="IPR011993">
    <property type="entry name" value="PH-like_dom_sf"/>
</dbReference>
<dbReference type="RefSeq" id="XP_003958339.1">
    <property type="nucleotide sequence ID" value="XM_003958290.1"/>
</dbReference>
<dbReference type="Pfam" id="PF25345">
    <property type="entry name" value="PH_EXO84"/>
    <property type="match status" value="1"/>
</dbReference>
<dbReference type="GO" id="GO:0051601">
    <property type="term" value="P:exocyst localization"/>
    <property type="evidence" value="ECO:0007669"/>
    <property type="project" value="EnsemblFungi"/>
</dbReference>
<dbReference type="KEGG" id="kaf:KAFR_0G01700"/>
<dbReference type="InParanoid" id="H2AXV4"/>
<keyword evidence="5" id="KW-0268">Exocytosis</keyword>
<dbReference type="GO" id="GO:0000245">
    <property type="term" value="P:spliceosomal complex assembly"/>
    <property type="evidence" value="ECO:0007669"/>
    <property type="project" value="EnsemblFungi"/>
</dbReference>
<evidence type="ECO:0000313" key="9">
    <source>
        <dbReference type="EMBL" id="CCF59204.1"/>
    </source>
</evidence>
<dbReference type="GO" id="GO:0005935">
    <property type="term" value="C:cellular bud neck"/>
    <property type="evidence" value="ECO:0007669"/>
    <property type="project" value="EnsemblFungi"/>
</dbReference>
<dbReference type="OrthoDB" id="642193at2759"/>
<dbReference type="InterPro" id="IPR033961">
    <property type="entry name" value="Exo84"/>
</dbReference>
<dbReference type="AlphaFoldDB" id="H2AXV4"/>
<gene>
    <name evidence="9" type="primary">KAFR0G01700</name>
    <name evidence="9" type="ORF">KAFR_0G01700</name>
</gene>
<dbReference type="GO" id="GO:0001927">
    <property type="term" value="P:exocyst assembly"/>
    <property type="evidence" value="ECO:0007669"/>
    <property type="project" value="EnsemblFungi"/>
</dbReference>
<evidence type="ECO:0000256" key="7">
    <source>
        <dbReference type="SAM" id="MobiDB-lite"/>
    </source>
</evidence>
<dbReference type="InterPro" id="IPR032403">
    <property type="entry name" value="Exo84_C"/>
</dbReference>
<dbReference type="EMBL" id="HE650827">
    <property type="protein sequence ID" value="CCF59204.1"/>
    <property type="molecule type" value="Genomic_DNA"/>
</dbReference>
<reference evidence="9 10" key="1">
    <citation type="journal article" date="2011" name="Proc. Natl. Acad. Sci. U.S.A.">
        <title>Evolutionary erosion of yeast sex chromosomes by mating-type switching accidents.</title>
        <authorList>
            <person name="Gordon J.L."/>
            <person name="Armisen D."/>
            <person name="Proux-Wera E."/>
            <person name="Oheigeartaigh S.S."/>
            <person name="Byrne K.P."/>
            <person name="Wolfe K.H."/>
        </authorList>
    </citation>
    <scope>NUCLEOTIDE SEQUENCE [LARGE SCALE GENOMIC DNA]</scope>
    <source>
        <strain evidence="10">ATCC 22294 / BCRC 22015 / CBS 2517 / CECT 1963 / NBRC 1671 / NRRL Y-8276</strain>
    </source>
</reference>
<dbReference type="HOGENOM" id="CLU_014732_0_0_1"/>
<comment type="subcellular location">
    <subcellularLocation>
        <location evidence="1">Cytoplasmic vesicle</location>
        <location evidence="1">Secretory vesicle</location>
    </subcellularLocation>
</comment>
<accession>H2AXV4</accession>
<feature type="domain" description="Exocyst component Exo84 C-terminal" evidence="8">
    <location>
        <begin position="524"/>
        <end position="731"/>
    </location>
</feature>
<dbReference type="InterPro" id="IPR016159">
    <property type="entry name" value="Cullin_repeat-like_dom_sf"/>
</dbReference>
<keyword evidence="6" id="KW-0653">Protein transport</keyword>
<dbReference type="PANTHER" id="PTHR21426:SF12">
    <property type="entry name" value="EXOCYST COMPLEX COMPONENT 8"/>
    <property type="match status" value="1"/>
</dbReference>
<evidence type="ECO:0000256" key="4">
    <source>
        <dbReference type="ARBA" id="ARBA00022448"/>
    </source>
</evidence>
<proteinExistence type="inferred from homology"/>
<dbReference type="Proteomes" id="UP000005220">
    <property type="component" value="Chromosome 7"/>
</dbReference>
<feature type="region of interest" description="Disordered" evidence="7">
    <location>
        <begin position="1"/>
        <end position="70"/>
    </location>
</feature>
<evidence type="ECO:0000256" key="2">
    <source>
        <dbReference type="ARBA" id="ARBA00007210"/>
    </source>
</evidence>
<dbReference type="Gene3D" id="2.30.29.30">
    <property type="entry name" value="Pleckstrin-homology domain (PH domain)/Phosphotyrosine-binding domain (PTB)"/>
    <property type="match status" value="1"/>
</dbReference>
<name>H2AXV4_KAZAF</name>
<dbReference type="GO" id="GO:0006893">
    <property type="term" value="P:Golgi to plasma membrane transport"/>
    <property type="evidence" value="ECO:0007669"/>
    <property type="project" value="EnsemblFungi"/>
</dbReference>
<dbReference type="SUPFAM" id="SSF74788">
    <property type="entry name" value="Cullin repeat-like"/>
    <property type="match status" value="1"/>
</dbReference>